<keyword evidence="4 5" id="KW-0624">Polysaccharide degradation</keyword>
<dbReference type="InterPro" id="IPR008965">
    <property type="entry name" value="CBM2/CBM3_carb-bd_dom_sf"/>
</dbReference>
<dbReference type="SUPFAM" id="SSF51445">
    <property type="entry name" value="(Trans)glycosidases"/>
    <property type="match status" value="1"/>
</dbReference>
<organism evidence="8 9">
    <name type="scientific">Kineosporia mesophila</name>
    <dbReference type="NCBI Taxonomy" id="566012"/>
    <lineage>
        <taxon>Bacteria</taxon>
        <taxon>Bacillati</taxon>
        <taxon>Actinomycetota</taxon>
        <taxon>Actinomycetes</taxon>
        <taxon>Kineosporiales</taxon>
        <taxon>Kineosporiaceae</taxon>
        <taxon>Kineosporia</taxon>
    </lineage>
</organism>
<keyword evidence="5" id="KW-0136">Cellulose degradation</keyword>
<reference evidence="9" key="1">
    <citation type="journal article" date="2019" name="Int. J. Syst. Evol. Microbiol.">
        <title>The Global Catalogue of Microorganisms (GCM) 10K type strain sequencing project: providing services to taxonomists for standard genome sequencing and annotation.</title>
        <authorList>
            <consortium name="The Broad Institute Genomics Platform"/>
            <consortium name="The Broad Institute Genome Sequencing Center for Infectious Disease"/>
            <person name="Wu L."/>
            <person name="Ma J."/>
        </authorList>
    </citation>
    <scope>NUCLEOTIDE SEQUENCE [LARGE SCALE GENOMIC DNA]</scope>
    <source>
        <strain evidence="9">JCM 16902</strain>
    </source>
</reference>
<comment type="catalytic activity">
    <reaction evidence="1 5">
        <text>Endohydrolysis of (1-&gt;4)-beta-D-glucosidic linkages in cellulose, lichenin and cereal beta-D-glucans.</text>
        <dbReference type="EC" id="3.2.1.4"/>
    </reaction>
</comment>
<dbReference type="PROSITE" id="PS00561">
    <property type="entry name" value="CBM2_A"/>
    <property type="match status" value="1"/>
</dbReference>
<evidence type="ECO:0000259" key="7">
    <source>
        <dbReference type="PROSITE" id="PS51173"/>
    </source>
</evidence>
<dbReference type="Pfam" id="PF00553">
    <property type="entry name" value="CBM_2"/>
    <property type="match status" value="1"/>
</dbReference>
<evidence type="ECO:0000256" key="1">
    <source>
        <dbReference type="ARBA" id="ARBA00000966"/>
    </source>
</evidence>
<dbReference type="InterPro" id="IPR001547">
    <property type="entry name" value="Glyco_hydro_5"/>
</dbReference>
<evidence type="ECO:0000313" key="9">
    <source>
        <dbReference type="Proteomes" id="UP001501074"/>
    </source>
</evidence>
<dbReference type="SUPFAM" id="SSF49384">
    <property type="entry name" value="Carbohydrate-binding domain"/>
    <property type="match status" value="1"/>
</dbReference>
<evidence type="ECO:0000256" key="3">
    <source>
        <dbReference type="ARBA" id="ARBA00023295"/>
    </source>
</evidence>
<evidence type="ECO:0000256" key="5">
    <source>
        <dbReference type="RuleBase" id="RU361153"/>
    </source>
</evidence>
<proteinExistence type="inferred from homology"/>
<dbReference type="InterPro" id="IPR017853">
    <property type="entry name" value="GH"/>
</dbReference>
<evidence type="ECO:0000256" key="6">
    <source>
        <dbReference type="SAM" id="MobiDB-lite"/>
    </source>
</evidence>
<dbReference type="InterPro" id="IPR018366">
    <property type="entry name" value="CBM2_CS"/>
</dbReference>
<dbReference type="InterPro" id="IPR012291">
    <property type="entry name" value="CBM2_carb-bd_dom_sf"/>
</dbReference>
<keyword evidence="3 5" id="KW-0326">Glycosidase</keyword>
<dbReference type="InterPro" id="IPR001919">
    <property type="entry name" value="CBD2"/>
</dbReference>
<sequence>MYGVFDTASEVQAYLAAFTSKNLPIIVGEFGNMHSDGDPDEDTIMAETTRLGIGYYGWSWSGNGGGVEYLDGVSHFGPTAFTSWGTRIFGGADGIKSTAKTASIYGGPPPTPTVTPTSTTQPTASPTVNPPSGACTGVYSTASSWNGGFSGSVKVTAGSAAVKAWSVTMLLPSGTSITSVWNGALSGGNKVANASWNGSLAVGASTEFGFQGSGSASGVSVTSCSVS</sequence>
<evidence type="ECO:0000313" key="8">
    <source>
        <dbReference type="EMBL" id="GAA3628585.1"/>
    </source>
</evidence>
<feature type="domain" description="CBM2" evidence="7">
    <location>
        <begin position="128"/>
        <end position="227"/>
    </location>
</feature>
<dbReference type="PROSITE" id="PS51173">
    <property type="entry name" value="CBM2"/>
    <property type="match status" value="1"/>
</dbReference>
<evidence type="ECO:0000256" key="4">
    <source>
        <dbReference type="ARBA" id="ARBA00023326"/>
    </source>
</evidence>
<gene>
    <name evidence="8" type="ORF">GCM10022223_52500</name>
</gene>
<keyword evidence="5" id="KW-0119">Carbohydrate metabolism</keyword>
<dbReference type="EMBL" id="BAAAZO010000010">
    <property type="protein sequence ID" value="GAA3628585.1"/>
    <property type="molecule type" value="Genomic_DNA"/>
</dbReference>
<dbReference type="Gene3D" id="2.60.40.290">
    <property type="match status" value="1"/>
</dbReference>
<evidence type="ECO:0000256" key="2">
    <source>
        <dbReference type="ARBA" id="ARBA00022801"/>
    </source>
</evidence>
<feature type="compositionally biased region" description="Low complexity" evidence="6">
    <location>
        <begin position="114"/>
        <end position="127"/>
    </location>
</feature>
<dbReference type="SMART" id="SM00637">
    <property type="entry name" value="CBD_II"/>
    <property type="match status" value="1"/>
</dbReference>
<feature type="region of interest" description="Disordered" evidence="6">
    <location>
        <begin position="100"/>
        <end position="129"/>
    </location>
</feature>
<comment type="caution">
    <text evidence="8">The sequence shown here is derived from an EMBL/GenBank/DDBJ whole genome shotgun (WGS) entry which is preliminary data.</text>
</comment>
<protein>
    <recommendedName>
        <fullName evidence="5">Endoglucanase</fullName>
        <ecNumber evidence="5">3.2.1.4</ecNumber>
    </recommendedName>
</protein>
<keyword evidence="2 5" id="KW-0378">Hydrolase</keyword>
<accession>A0ABP7AB17</accession>
<dbReference type="Gene3D" id="3.20.20.80">
    <property type="entry name" value="Glycosidases"/>
    <property type="match status" value="1"/>
</dbReference>
<dbReference type="Proteomes" id="UP001501074">
    <property type="component" value="Unassembled WGS sequence"/>
</dbReference>
<dbReference type="Pfam" id="PF00150">
    <property type="entry name" value="Cellulase"/>
    <property type="match status" value="1"/>
</dbReference>
<dbReference type="EC" id="3.2.1.4" evidence="5"/>
<name>A0ABP7AB17_9ACTN</name>
<comment type="similarity">
    <text evidence="5">Belongs to the glycosyl hydrolase 5 (cellulase A) family.</text>
</comment>
<keyword evidence="9" id="KW-1185">Reference proteome</keyword>